<dbReference type="InterPro" id="IPR036282">
    <property type="entry name" value="Glutathione-S-Trfase_C_sf"/>
</dbReference>
<evidence type="ECO:0000313" key="4">
    <source>
        <dbReference type="EMBL" id="KAK4043713.1"/>
    </source>
</evidence>
<dbReference type="InterPro" id="IPR036249">
    <property type="entry name" value="Thioredoxin-like_sf"/>
</dbReference>
<dbReference type="PROSITE" id="PS50404">
    <property type="entry name" value="GST_NTER"/>
    <property type="match status" value="1"/>
</dbReference>
<dbReference type="Pfam" id="PF00043">
    <property type="entry name" value="GST_C"/>
    <property type="match status" value="1"/>
</dbReference>
<evidence type="ECO:0000259" key="3">
    <source>
        <dbReference type="PROSITE" id="PS50405"/>
    </source>
</evidence>
<dbReference type="Gene3D" id="1.20.1050.130">
    <property type="match status" value="1"/>
</dbReference>
<evidence type="ECO:0000259" key="2">
    <source>
        <dbReference type="PROSITE" id="PS50404"/>
    </source>
</evidence>
<dbReference type="SUPFAM" id="SSF47616">
    <property type="entry name" value="GST C-terminal domain-like"/>
    <property type="match status" value="1"/>
</dbReference>
<dbReference type="PANTHER" id="PTHR44051">
    <property type="entry name" value="GLUTATHIONE S-TRANSFERASE-RELATED"/>
    <property type="match status" value="1"/>
</dbReference>
<proteinExistence type="inferred from homology"/>
<dbReference type="InterPro" id="IPR004046">
    <property type="entry name" value="GST_C"/>
</dbReference>
<dbReference type="PROSITE" id="PS50405">
    <property type="entry name" value="GST_CTER"/>
    <property type="match status" value="1"/>
</dbReference>
<dbReference type="CDD" id="cd03048">
    <property type="entry name" value="GST_N_Ure2p_like"/>
    <property type="match status" value="1"/>
</dbReference>
<keyword evidence="5" id="KW-1185">Reference proteome</keyword>
<feature type="domain" description="GST C-terminal" evidence="3">
    <location>
        <begin position="95"/>
        <end position="228"/>
    </location>
</feature>
<dbReference type="PANTHER" id="PTHR44051:SF23">
    <property type="entry name" value="GLUTATHIONE S-TRANSFERASE-LIKE PROTEIN TPCF"/>
    <property type="match status" value="1"/>
</dbReference>
<comment type="caution">
    <text evidence="4">The sequence shown here is derived from an EMBL/GenBank/DDBJ whole genome shotgun (WGS) entry which is preliminary data.</text>
</comment>
<evidence type="ECO:0000256" key="1">
    <source>
        <dbReference type="ARBA" id="ARBA00007409"/>
    </source>
</evidence>
<dbReference type="Pfam" id="PF13409">
    <property type="entry name" value="GST_N_2"/>
    <property type="match status" value="1"/>
</dbReference>
<protein>
    <submittedName>
        <fullName evidence="4">Glutathione S-transferase</fullName>
    </submittedName>
</protein>
<dbReference type="SFLD" id="SFLDS00019">
    <property type="entry name" value="Glutathione_Transferase_(cytos"/>
    <property type="match status" value="1"/>
</dbReference>
<organism evidence="4 5">
    <name type="scientific">Parachaetomium inaequale</name>
    <dbReference type="NCBI Taxonomy" id="2588326"/>
    <lineage>
        <taxon>Eukaryota</taxon>
        <taxon>Fungi</taxon>
        <taxon>Dikarya</taxon>
        <taxon>Ascomycota</taxon>
        <taxon>Pezizomycotina</taxon>
        <taxon>Sordariomycetes</taxon>
        <taxon>Sordariomycetidae</taxon>
        <taxon>Sordariales</taxon>
        <taxon>Chaetomiaceae</taxon>
        <taxon>Parachaetomium</taxon>
    </lineage>
</organism>
<dbReference type="InterPro" id="IPR010987">
    <property type="entry name" value="Glutathione-S-Trfase_C-like"/>
</dbReference>
<dbReference type="Proteomes" id="UP001303115">
    <property type="component" value="Unassembled WGS sequence"/>
</dbReference>
<accession>A0AAN6PMD1</accession>
<dbReference type="SFLD" id="SFLDG01151">
    <property type="entry name" value="Main.2:_Nu-like"/>
    <property type="match status" value="1"/>
</dbReference>
<dbReference type="SFLD" id="SFLDG00358">
    <property type="entry name" value="Main_(cytGST)"/>
    <property type="match status" value="1"/>
</dbReference>
<dbReference type="SUPFAM" id="SSF52833">
    <property type="entry name" value="Thioredoxin-like"/>
    <property type="match status" value="1"/>
</dbReference>
<dbReference type="CDD" id="cd10293">
    <property type="entry name" value="GST_C_Ure2p"/>
    <property type="match status" value="1"/>
</dbReference>
<dbReference type="InterPro" id="IPR004045">
    <property type="entry name" value="Glutathione_S-Trfase_N"/>
</dbReference>
<gene>
    <name evidence="4" type="ORF">C8A01DRAFT_12822</name>
</gene>
<dbReference type="InterPro" id="IPR040079">
    <property type="entry name" value="Glutathione_S-Trfase"/>
</dbReference>
<evidence type="ECO:0000313" key="5">
    <source>
        <dbReference type="Proteomes" id="UP001303115"/>
    </source>
</evidence>
<reference evidence="5" key="1">
    <citation type="journal article" date="2023" name="Mol. Phylogenet. Evol.">
        <title>Genome-scale phylogeny and comparative genomics of the fungal order Sordariales.</title>
        <authorList>
            <person name="Hensen N."/>
            <person name="Bonometti L."/>
            <person name="Westerberg I."/>
            <person name="Brannstrom I.O."/>
            <person name="Guillou S."/>
            <person name="Cros-Aarteil S."/>
            <person name="Calhoun S."/>
            <person name="Haridas S."/>
            <person name="Kuo A."/>
            <person name="Mondo S."/>
            <person name="Pangilinan J."/>
            <person name="Riley R."/>
            <person name="LaButti K."/>
            <person name="Andreopoulos B."/>
            <person name="Lipzen A."/>
            <person name="Chen C."/>
            <person name="Yan M."/>
            <person name="Daum C."/>
            <person name="Ng V."/>
            <person name="Clum A."/>
            <person name="Steindorff A."/>
            <person name="Ohm R.A."/>
            <person name="Martin F."/>
            <person name="Silar P."/>
            <person name="Natvig D.O."/>
            <person name="Lalanne C."/>
            <person name="Gautier V."/>
            <person name="Ament-Velasquez S.L."/>
            <person name="Kruys A."/>
            <person name="Hutchinson M.I."/>
            <person name="Powell A.J."/>
            <person name="Barry K."/>
            <person name="Miller A.N."/>
            <person name="Grigoriev I.V."/>
            <person name="Debuchy R."/>
            <person name="Gladieux P."/>
            <person name="Hiltunen Thoren M."/>
            <person name="Johannesson H."/>
        </authorList>
    </citation>
    <scope>NUCLEOTIDE SEQUENCE [LARGE SCALE GENOMIC DNA]</scope>
    <source>
        <strain evidence="5">CBS 284.82</strain>
    </source>
</reference>
<dbReference type="EMBL" id="MU854325">
    <property type="protein sequence ID" value="KAK4043713.1"/>
    <property type="molecule type" value="Genomic_DNA"/>
</dbReference>
<comment type="similarity">
    <text evidence="1">Belongs to the GST superfamily.</text>
</comment>
<feature type="domain" description="GST N-terminal" evidence="2">
    <location>
        <begin position="7"/>
        <end position="88"/>
    </location>
</feature>
<dbReference type="AlphaFoldDB" id="A0AAN6PMD1"/>
<name>A0AAN6PMD1_9PEZI</name>
<sequence>MSSHSNLKPIKLYGKGGPNPAKVAMMLLELGIPYEIEAVPFSDVKNPEYLAVNPNGRLPAIHDPNTNLTLWESGAIVEYLIDKYDPRHKLSFAPGSDDAYHAKQWLFFQTTGQGPYYGQAVWFTVYHPEKLQSAIDRYVKEINRVTGVLEGHLARQKAEHGGRDGFDGPWMVGNKLSYVDFSFVPWQLAAVKVVGESGGYKEEDYPHVKEWMAKLSARESVKNSMHWG</sequence>